<dbReference type="RefSeq" id="WP_143915737.1">
    <property type="nucleotide sequence ID" value="NZ_CANMIK010000008.1"/>
</dbReference>
<evidence type="ECO:0000313" key="3">
    <source>
        <dbReference type="Proteomes" id="UP000318833"/>
    </source>
</evidence>
<organism evidence="2 3">
    <name type="scientific">Aquimarina algiphila</name>
    <dbReference type="NCBI Taxonomy" id="2047982"/>
    <lineage>
        <taxon>Bacteria</taxon>
        <taxon>Pseudomonadati</taxon>
        <taxon>Bacteroidota</taxon>
        <taxon>Flavobacteriia</taxon>
        <taxon>Flavobacteriales</taxon>
        <taxon>Flavobacteriaceae</taxon>
        <taxon>Aquimarina</taxon>
    </lineage>
</organism>
<reference evidence="2 3" key="1">
    <citation type="submission" date="2019-07" db="EMBL/GenBank/DDBJ databases">
        <title>The draft genome sequence of Aquimarina algiphila M91.</title>
        <authorList>
            <person name="Meng X."/>
        </authorList>
    </citation>
    <scope>NUCLEOTIDE SEQUENCE [LARGE SCALE GENOMIC DNA]</scope>
    <source>
        <strain evidence="2 3">M91</strain>
    </source>
</reference>
<keyword evidence="3" id="KW-1185">Reference proteome</keyword>
<dbReference type="EMBL" id="VLNR01000008">
    <property type="protein sequence ID" value="TSE10175.1"/>
    <property type="molecule type" value="Genomic_DNA"/>
</dbReference>
<dbReference type="Gene3D" id="3.40.710.10">
    <property type="entry name" value="DD-peptidase/beta-lactamase superfamily"/>
    <property type="match status" value="1"/>
</dbReference>
<dbReference type="PANTHER" id="PTHR46825">
    <property type="entry name" value="D-ALANYL-D-ALANINE-CARBOXYPEPTIDASE/ENDOPEPTIDASE AMPH"/>
    <property type="match status" value="1"/>
</dbReference>
<sequence length="433" mass="49451">MYFLLKEIDTNSLSFKFLNWTSIPFDNTLKKIQQVILLLSILFMIPSCQSDDIVSKKDEELNLELEQLYKSSPLVGFSVSIVDNNDVLYQNSFGYADTKEDKKYTEYTTQAIASISKTVIALALMKAVEQEKLDLDTDINQYLPFEVKHPHYLEKPITIRHLATHTSGIKGVQEIDYRSYIFENLSEIDLSIYPPESKPFFDFVKANVDIDDATYLEKALAIDGEWYDVSNFSMNAPGEKYEYSNIASNLAAYVIEHATGISYEEYTHLYIFKPLEMNTTSWGKDNITSDTHATLYLNKDLEIPNYTRIAVASGELTTNNSDFNRYFIEMIKGYNGKGKLLSTEHYKEIFTPQTTHEEIKDTTGGLFWIINNKGNIEHSGGGLGIVTSCLFNPTTNKGYYFMTNILEDAILNPDVSTPINKILETLDIYMDKY</sequence>
<dbReference type="InterPro" id="IPR050491">
    <property type="entry name" value="AmpC-like"/>
</dbReference>
<dbReference type="InterPro" id="IPR001466">
    <property type="entry name" value="Beta-lactam-related"/>
</dbReference>
<protein>
    <submittedName>
        <fullName evidence="2">Beta-lactamase family protein</fullName>
    </submittedName>
</protein>
<gene>
    <name evidence="2" type="ORF">FOF46_05385</name>
</gene>
<dbReference type="InterPro" id="IPR012338">
    <property type="entry name" value="Beta-lactam/transpept-like"/>
</dbReference>
<accession>A0A554VP38</accession>
<name>A0A554VP38_9FLAO</name>
<comment type="caution">
    <text evidence="2">The sequence shown here is derived from an EMBL/GenBank/DDBJ whole genome shotgun (WGS) entry which is preliminary data.</text>
</comment>
<dbReference type="Proteomes" id="UP000318833">
    <property type="component" value="Unassembled WGS sequence"/>
</dbReference>
<evidence type="ECO:0000259" key="1">
    <source>
        <dbReference type="Pfam" id="PF00144"/>
    </source>
</evidence>
<dbReference type="Pfam" id="PF00144">
    <property type="entry name" value="Beta-lactamase"/>
    <property type="match status" value="1"/>
</dbReference>
<evidence type="ECO:0000313" key="2">
    <source>
        <dbReference type="EMBL" id="TSE10175.1"/>
    </source>
</evidence>
<proteinExistence type="predicted"/>
<dbReference type="PANTHER" id="PTHR46825:SF9">
    <property type="entry name" value="BETA-LACTAMASE-RELATED DOMAIN-CONTAINING PROTEIN"/>
    <property type="match status" value="1"/>
</dbReference>
<dbReference type="SUPFAM" id="SSF56601">
    <property type="entry name" value="beta-lactamase/transpeptidase-like"/>
    <property type="match status" value="1"/>
</dbReference>
<dbReference type="AlphaFoldDB" id="A0A554VP38"/>
<dbReference type="OrthoDB" id="846150at2"/>
<feature type="domain" description="Beta-lactamase-related" evidence="1">
    <location>
        <begin position="72"/>
        <end position="407"/>
    </location>
</feature>